<dbReference type="PROSITE" id="PS50812">
    <property type="entry name" value="PWWP"/>
    <property type="match status" value="1"/>
</dbReference>
<dbReference type="OrthoDB" id="62853at2759"/>
<protein>
    <submittedName>
        <fullName evidence="5">PWWP domain-containing protein</fullName>
    </submittedName>
</protein>
<dbReference type="OMA" id="HRWRCVD"/>
<gene>
    <name evidence="3" type="ORF">HPLM_LOCUS7673</name>
</gene>
<evidence type="ECO:0000313" key="3">
    <source>
        <dbReference type="EMBL" id="VDO32645.1"/>
    </source>
</evidence>
<feature type="compositionally biased region" description="Low complexity" evidence="1">
    <location>
        <begin position="606"/>
        <end position="615"/>
    </location>
</feature>
<reference evidence="5" key="1">
    <citation type="submission" date="2017-02" db="UniProtKB">
        <authorList>
            <consortium name="WormBaseParasite"/>
        </authorList>
    </citation>
    <scope>IDENTIFICATION</scope>
</reference>
<feature type="region of interest" description="Disordered" evidence="1">
    <location>
        <begin position="585"/>
        <end position="615"/>
    </location>
</feature>
<dbReference type="STRING" id="6290.A0A0N4WB72"/>
<feature type="region of interest" description="Disordered" evidence="1">
    <location>
        <begin position="145"/>
        <end position="183"/>
    </location>
</feature>
<dbReference type="Pfam" id="PF00855">
    <property type="entry name" value="PWWP"/>
    <property type="match status" value="1"/>
</dbReference>
<dbReference type="SMART" id="SM00293">
    <property type="entry name" value="PWWP"/>
    <property type="match status" value="1"/>
</dbReference>
<evidence type="ECO:0000256" key="1">
    <source>
        <dbReference type="SAM" id="MobiDB-lite"/>
    </source>
</evidence>
<dbReference type="EMBL" id="UZAF01016706">
    <property type="protein sequence ID" value="VDO32645.1"/>
    <property type="molecule type" value="Genomic_DNA"/>
</dbReference>
<feature type="compositionally biased region" description="Basic and acidic residues" evidence="1">
    <location>
        <begin position="356"/>
        <end position="366"/>
    </location>
</feature>
<feature type="compositionally biased region" description="Basic residues" evidence="1">
    <location>
        <begin position="165"/>
        <end position="175"/>
    </location>
</feature>
<keyword evidence="4" id="KW-1185">Reference proteome</keyword>
<feature type="domain" description="PWWP" evidence="2">
    <location>
        <begin position="14"/>
        <end position="68"/>
    </location>
</feature>
<organism evidence="5">
    <name type="scientific">Haemonchus placei</name>
    <name type="common">Barber's pole worm</name>
    <dbReference type="NCBI Taxonomy" id="6290"/>
    <lineage>
        <taxon>Eukaryota</taxon>
        <taxon>Metazoa</taxon>
        <taxon>Ecdysozoa</taxon>
        <taxon>Nematoda</taxon>
        <taxon>Chromadorea</taxon>
        <taxon>Rhabditida</taxon>
        <taxon>Rhabditina</taxon>
        <taxon>Rhabditomorpha</taxon>
        <taxon>Strongyloidea</taxon>
        <taxon>Trichostrongylidae</taxon>
        <taxon>Haemonchus</taxon>
    </lineage>
</organism>
<dbReference type="AlphaFoldDB" id="A0A0N4WB72"/>
<dbReference type="PANTHER" id="PTHR12550:SF70">
    <property type="entry name" value="JIL-1 ANCHORING AND STABILIZING PROTEIN, ISOFORM A"/>
    <property type="match status" value="1"/>
</dbReference>
<evidence type="ECO:0000313" key="5">
    <source>
        <dbReference type="WBParaSite" id="HPLM_0000768101-mRNA-1"/>
    </source>
</evidence>
<dbReference type="InterPro" id="IPR000313">
    <property type="entry name" value="PWWP_dom"/>
</dbReference>
<reference evidence="3 4" key="2">
    <citation type="submission" date="2018-11" db="EMBL/GenBank/DDBJ databases">
        <authorList>
            <consortium name="Pathogen Informatics"/>
        </authorList>
    </citation>
    <scope>NUCLEOTIDE SEQUENCE [LARGE SCALE GENOMIC DNA]</scope>
    <source>
        <strain evidence="3 4">MHpl1</strain>
    </source>
</reference>
<evidence type="ECO:0000259" key="2">
    <source>
        <dbReference type="PROSITE" id="PS50812"/>
    </source>
</evidence>
<feature type="compositionally biased region" description="Polar residues" evidence="1">
    <location>
        <begin position="367"/>
        <end position="379"/>
    </location>
</feature>
<dbReference type="Gene3D" id="2.30.30.140">
    <property type="match status" value="1"/>
</dbReference>
<dbReference type="PANTHER" id="PTHR12550">
    <property type="entry name" value="HEPATOMA-DERIVED GROWTH FACTOR-RELATED"/>
    <property type="match status" value="1"/>
</dbReference>
<feature type="compositionally biased region" description="Polar residues" evidence="1">
    <location>
        <begin position="483"/>
        <end position="495"/>
    </location>
</feature>
<name>A0A0N4WB72_HAEPC</name>
<feature type="compositionally biased region" description="Basic residues" evidence="1">
    <location>
        <begin position="436"/>
        <end position="449"/>
    </location>
</feature>
<dbReference type="CDD" id="cd05834">
    <property type="entry name" value="PWWP_HRP"/>
    <property type="match status" value="1"/>
</dbReference>
<accession>A0A0N4WB72</accession>
<dbReference type="WBParaSite" id="HPLM_0000768101-mRNA-1">
    <property type="protein sequence ID" value="HPLM_0000768101-mRNA-1"/>
    <property type="gene ID" value="HPLM_0000768101"/>
</dbReference>
<feature type="region of interest" description="Disordered" evidence="1">
    <location>
        <begin position="356"/>
        <end position="495"/>
    </location>
</feature>
<sequence length="827" mass="91739">MDMQSSSDSTLPKPGDLVWAKMKGFPPWPAKVLEKDKDTPLSRIPVLFFGTGEKAFMKASDLCDYYENKAQYEVPRKHKGFNEGVHEIRVAAGFETTFDADPLFGASSSSKCPSPMLSGTIQDKSRLGTGKMLADAFLSGFERRRANSGSTRSRSRASSSASALKKLHKAMHRRRLDSGSSAGSRRLKGIAGFNDTGGFDLFDSFQGLDGNDFNMLDGGLNLLANDDARSSRSKRSRASSKLYDDFLLNGFGTRSRHRSGSASEVGRRSRLISGVSDVFDELLFNGELNLQQAAEQLLHTLDELPSEGSEARPGTPEAPAPLPGPALFCTACGCECKLTDGKWRCTSKFCRKIHEPDSYSEQKREPAQSSGPLTATSPVVKTEEKPLSKPVVGSDEKCPKVSQGKMRMRTEVMVKEEDEEEHVESSPSNARSAISLRRRQITSPVRKRAKKEEPAESSCPTSSKEPRNKTKALTPPRELSLFSPVSPQKSTTANVVQNNPDQRRHIRGTGRPRQYKVEKTPVMGPNGQRQCTFCSGQVRPQMCGSNKHRWRCVDKKCRKWYGWVKSHEEIPRDLGRKGRWNLAARTKKPIISSSRKSKEEEDTGPASLSSQAEAALAAAEIQSMRSDNTSDPITVVVEQNVQEVKKKLGRPPKEHGLKIRLKGVKEKKEQDTRQKRKYVRRRDKITGAPINSVLHSRSLDPGEPNPVPIPLTEAEKNYEPCAIEKRVRWWLSEKRRIDASPERKFETKVIDSCAAFRMLSHAFRATAVTRADEAHSVDGSLDILMDSLMGSLGPLLTLASAAFESLIPDELAQKLWNSSAVHLPTFQ</sequence>
<proteinExistence type="predicted"/>
<feature type="compositionally biased region" description="Low complexity" evidence="1">
    <location>
        <begin position="147"/>
        <end position="163"/>
    </location>
</feature>
<evidence type="ECO:0000313" key="4">
    <source>
        <dbReference type="Proteomes" id="UP000268014"/>
    </source>
</evidence>
<dbReference type="SUPFAM" id="SSF63748">
    <property type="entry name" value="Tudor/PWWP/MBT"/>
    <property type="match status" value="1"/>
</dbReference>
<dbReference type="Proteomes" id="UP000268014">
    <property type="component" value="Unassembled WGS sequence"/>
</dbReference>